<dbReference type="OrthoDB" id="1552at2759"/>
<dbReference type="PANTHER" id="PTHR11815:SF1">
    <property type="entry name" value="SUCCINATE--COA LIGASE [ADP-FORMING] SUBUNIT BETA, MITOCHONDRIAL"/>
    <property type="match status" value="1"/>
</dbReference>
<name>A0A9N9GZ11_9GLOM</name>
<feature type="domain" description="ATP-citrate synthase/succinyl-CoA ligase C-terminal" evidence="4">
    <location>
        <begin position="2"/>
        <end position="52"/>
    </location>
</feature>
<evidence type="ECO:0000256" key="1">
    <source>
        <dbReference type="ARBA" id="ARBA00022532"/>
    </source>
</evidence>
<dbReference type="Pfam" id="PF00549">
    <property type="entry name" value="Ligase_CoA"/>
    <property type="match status" value="1"/>
</dbReference>
<dbReference type="InterPro" id="IPR005811">
    <property type="entry name" value="SUCC_ACL_C"/>
</dbReference>
<sequence>GIIQAASQLQLSVPLVVRLQGTNENEAKKLIAESDLRIITCDDLDYAAIKAVQLSQIVKLSREANVDVSFQLAE</sequence>
<dbReference type="InterPro" id="IPR016102">
    <property type="entry name" value="Succinyl-CoA_synth-like"/>
</dbReference>
<keyword evidence="3" id="KW-0067">ATP-binding</keyword>
<dbReference type="AlphaFoldDB" id="A0A9N9GZ11"/>
<feature type="non-terminal residue" evidence="5">
    <location>
        <position position="74"/>
    </location>
</feature>
<organism evidence="5 6">
    <name type="scientific">Paraglomus occultum</name>
    <dbReference type="NCBI Taxonomy" id="144539"/>
    <lineage>
        <taxon>Eukaryota</taxon>
        <taxon>Fungi</taxon>
        <taxon>Fungi incertae sedis</taxon>
        <taxon>Mucoromycota</taxon>
        <taxon>Glomeromycotina</taxon>
        <taxon>Glomeromycetes</taxon>
        <taxon>Paraglomerales</taxon>
        <taxon>Paraglomeraceae</taxon>
        <taxon>Paraglomus</taxon>
    </lineage>
</organism>
<evidence type="ECO:0000256" key="3">
    <source>
        <dbReference type="ARBA" id="ARBA00022840"/>
    </source>
</evidence>
<dbReference type="GO" id="GO:0005739">
    <property type="term" value="C:mitochondrion"/>
    <property type="evidence" value="ECO:0007669"/>
    <property type="project" value="TreeGrafter"/>
</dbReference>
<comment type="caution">
    <text evidence="5">The sequence shown here is derived from an EMBL/GenBank/DDBJ whole genome shotgun (WGS) entry which is preliminary data.</text>
</comment>
<evidence type="ECO:0000313" key="5">
    <source>
        <dbReference type="EMBL" id="CAG8640230.1"/>
    </source>
</evidence>
<dbReference type="Gene3D" id="3.40.50.261">
    <property type="entry name" value="Succinyl-CoA synthetase domains"/>
    <property type="match status" value="1"/>
</dbReference>
<protein>
    <submittedName>
        <fullName evidence="5">3340_t:CDS:1</fullName>
    </submittedName>
</protein>
<gene>
    <name evidence="5" type="ORF">POCULU_LOCUS9376</name>
</gene>
<dbReference type="GO" id="GO:0006104">
    <property type="term" value="P:succinyl-CoA metabolic process"/>
    <property type="evidence" value="ECO:0007669"/>
    <property type="project" value="TreeGrafter"/>
</dbReference>
<dbReference type="SUPFAM" id="SSF52210">
    <property type="entry name" value="Succinyl-CoA synthetase domains"/>
    <property type="match status" value="1"/>
</dbReference>
<accession>A0A9N9GZ11</accession>
<dbReference type="PANTHER" id="PTHR11815">
    <property type="entry name" value="SUCCINYL-COA SYNTHETASE BETA CHAIN"/>
    <property type="match status" value="1"/>
</dbReference>
<dbReference type="EMBL" id="CAJVPJ010003453">
    <property type="protein sequence ID" value="CAG8640230.1"/>
    <property type="molecule type" value="Genomic_DNA"/>
</dbReference>
<keyword evidence="6" id="KW-1185">Reference proteome</keyword>
<dbReference type="GO" id="GO:0005524">
    <property type="term" value="F:ATP binding"/>
    <property type="evidence" value="ECO:0007669"/>
    <property type="project" value="UniProtKB-KW"/>
</dbReference>
<keyword evidence="1" id="KW-0816">Tricarboxylic acid cycle</keyword>
<keyword evidence="2" id="KW-0547">Nucleotide-binding</keyword>
<dbReference type="GO" id="GO:0004775">
    <property type="term" value="F:succinate-CoA ligase (ADP-forming) activity"/>
    <property type="evidence" value="ECO:0007669"/>
    <property type="project" value="TreeGrafter"/>
</dbReference>
<evidence type="ECO:0000256" key="2">
    <source>
        <dbReference type="ARBA" id="ARBA00022741"/>
    </source>
</evidence>
<evidence type="ECO:0000259" key="4">
    <source>
        <dbReference type="Pfam" id="PF00549"/>
    </source>
</evidence>
<dbReference type="GO" id="GO:0006099">
    <property type="term" value="P:tricarboxylic acid cycle"/>
    <property type="evidence" value="ECO:0007669"/>
    <property type="project" value="UniProtKB-KW"/>
</dbReference>
<reference evidence="5" key="1">
    <citation type="submission" date="2021-06" db="EMBL/GenBank/DDBJ databases">
        <authorList>
            <person name="Kallberg Y."/>
            <person name="Tangrot J."/>
            <person name="Rosling A."/>
        </authorList>
    </citation>
    <scope>NUCLEOTIDE SEQUENCE</scope>
    <source>
        <strain evidence="5">IA702</strain>
    </source>
</reference>
<proteinExistence type="predicted"/>
<dbReference type="Proteomes" id="UP000789572">
    <property type="component" value="Unassembled WGS sequence"/>
</dbReference>
<dbReference type="GO" id="GO:0042709">
    <property type="term" value="C:succinate-CoA ligase complex"/>
    <property type="evidence" value="ECO:0007669"/>
    <property type="project" value="TreeGrafter"/>
</dbReference>
<evidence type="ECO:0000313" key="6">
    <source>
        <dbReference type="Proteomes" id="UP000789572"/>
    </source>
</evidence>